<accession>A0AA40CFR5</accession>
<comment type="caution">
    <text evidence="2">The sequence shown here is derived from an EMBL/GenBank/DDBJ whole genome shotgun (WGS) entry which is preliminary data.</text>
</comment>
<dbReference type="PROSITE" id="PS50297">
    <property type="entry name" value="ANK_REP_REGION"/>
    <property type="match status" value="1"/>
</dbReference>
<dbReference type="Pfam" id="PF00023">
    <property type="entry name" value="Ank"/>
    <property type="match status" value="1"/>
</dbReference>
<protein>
    <submittedName>
        <fullName evidence="2">Uncharacterized protein</fullName>
    </submittedName>
</protein>
<feature type="repeat" description="ANK" evidence="1">
    <location>
        <begin position="58"/>
        <end position="90"/>
    </location>
</feature>
<gene>
    <name evidence="2" type="ORF">B0T17DRAFT_85877</name>
</gene>
<dbReference type="Gene3D" id="1.25.40.20">
    <property type="entry name" value="Ankyrin repeat-containing domain"/>
    <property type="match status" value="1"/>
</dbReference>
<proteinExistence type="predicted"/>
<dbReference type="SMART" id="SM00248">
    <property type="entry name" value="ANK"/>
    <property type="match status" value="2"/>
</dbReference>
<dbReference type="InterPro" id="IPR036770">
    <property type="entry name" value="Ankyrin_rpt-contain_sf"/>
</dbReference>
<evidence type="ECO:0000313" key="2">
    <source>
        <dbReference type="EMBL" id="KAK0636620.1"/>
    </source>
</evidence>
<dbReference type="SUPFAM" id="SSF48403">
    <property type="entry name" value="Ankyrin repeat"/>
    <property type="match status" value="1"/>
</dbReference>
<dbReference type="Proteomes" id="UP001174934">
    <property type="component" value="Unassembled WGS sequence"/>
</dbReference>
<sequence length="148" mass="16597">MVALLVEAGALVDVPSRFLCWCFPIMLFPAHPGGDGYPRQHKSLDKFADKYYMPGCTFSWNPLHIAMCYKRLEIAKYLIHQGASIYAHLRCRAHDNENTILHDAAENNNSDLRASAVSRLLANIKNQTDSHGLSAIWSSYLALECKCA</sequence>
<keyword evidence="3" id="KW-1185">Reference proteome</keyword>
<name>A0AA40CFR5_9PEZI</name>
<evidence type="ECO:0000313" key="3">
    <source>
        <dbReference type="Proteomes" id="UP001174934"/>
    </source>
</evidence>
<dbReference type="InterPro" id="IPR002110">
    <property type="entry name" value="Ankyrin_rpt"/>
</dbReference>
<keyword evidence="1" id="KW-0040">ANK repeat</keyword>
<evidence type="ECO:0000256" key="1">
    <source>
        <dbReference type="PROSITE-ProRule" id="PRU00023"/>
    </source>
</evidence>
<organism evidence="2 3">
    <name type="scientific">Bombardia bombarda</name>
    <dbReference type="NCBI Taxonomy" id="252184"/>
    <lineage>
        <taxon>Eukaryota</taxon>
        <taxon>Fungi</taxon>
        <taxon>Dikarya</taxon>
        <taxon>Ascomycota</taxon>
        <taxon>Pezizomycotina</taxon>
        <taxon>Sordariomycetes</taxon>
        <taxon>Sordariomycetidae</taxon>
        <taxon>Sordariales</taxon>
        <taxon>Lasiosphaeriaceae</taxon>
        <taxon>Bombardia</taxon>
    </lineage>
</organism>
<dbReference type="EMBL" id="JAULSR010000001">
    <property type="protein sequence ID" value="KAK0636620.1"/>
    <property type="molecule type" value="Genomic_DNA"/>
</dbReference>
<reference evidence="2" key="1">
    <citation type="submission" date="2023-06" db="EMBL/GenBank/DDBJ databases">
        <title>Genome-scale phylogeny and comparative genomics of the fungal order Sordariales.</title>
        <authorList>
            <consortium name="Lawrence Berkeley National Laboratory"/>
            <person name="Hensen N."/>
            <person name="Bonometti L."/>
            <person name="Westerberg I."/>
            <person name="Brannstrom I.O."/>
            <person name="Guillou S."/>
            <person name="Cros-Aarteil S."/>
            <person name="Calhoun S."/>
            <person name="Haridas S."/>
            <person name="Kuo A."/>
            <person name="Mondo S."/>
            <person name="Pangilinan J."/>
            <person name="Riley R."/>
            <person name="LaButti K."/>
            <person name="Andreopoulos B."/>
            <person name="Lipzen A."/>
            <person name="Chen C."/>
            <person name="Yanf M."/>
            <person name="Daum C."/>
            <person name="Ng V."/>
            <person name="Clum A."/>
            <person name="Steindorff A."/>
            <person name="Ohm R."/>
            <person name="Martin F."/>
            <person name="Silar P."/>
            <person name="Natvig D."/>
            <person name="Lalanne C."/>
            <person name="Gautier V."/>
            <person name="Ament-velasquez S.L."/>
            <person name="Kruys A."/>
            <person name="Hutchinson M.I."/>
            <person name="Powell A.J."/>
            <person name="Barry K."/>
            <person name="Miller A.N."/>
            <person name="Grigoriev I.V."/>
            <person name="Debuchy R."/>
            <person name="Gladieux P."/>
            <person name="Thoren M.H."/>
            <person name="Johannesson H."/>
        </authorList>
    </citation>
    <scope>NUCLEOTIDE SEQUENCE</scope>
    <source>
        <strain evidence="2">SMH3391-2</strain>
    </source>
</reference>
<dbReference type="AlphaFoldDB" id="A0AA40CFR5"/>
<dbReference type="PROSITE" id="PS50088">
    <property type="entry name" value="ANK_REPEAT"/>
    <property type="match status" value="1"/>
</dbReference>